<evidence type="ECO:0000313" key="3">
    <source>
        <dbReference type="Proteomes" id="UP000030451"/>
    </source>
</evidence>
<dbReference type="InterPro" id="IPR025337">
    <property type="entry name" value="Questin_oxidase-like"/>
</dbReference>
<dbReference type="OrthoDB" id="6457937at2"/>
<dbReference type="PANTHER" id="PTHR35870">
    <property type="entry name" value="PROTEIN, PUTATIVE (AFU_ORTHOLOGUE AFUA_5G03330)-RELATED"/>
    <property type="match status" value="1"/>
</dbReference>
<evidence type="ECO:0008006" key="4">
    <source>
        <dbReference type="Google" id="ProtNLM"/>
    </source>
</evidence>
<sequence>MLAEILTRAQRYTVETNQNGNTNHLPMALVALSEMGANHDQLEAYYAKYAHLLVSREIPRTTAHFEWEAHLGDKSAFEHYLNYFLRQVEREGIEGTLRSYLDRLMPGCGASAFHAVIRLSYGVQVKNNSEVAFGLADLASSYLPISEPLPCKQNLREVLENALHTYEGINVRGRLISARMLSVVENPRFESVNYAPRSLDIAQISELVAELYLKSRDFTVLHAVTSCHAMRYLSDYFVQPERSLRYYWAALIAAVLSVEDLRLGSLPTIKLKPLSDMSFDGVLNSDDSHVIKLAWSCLDEFRYYQSEHHLKILTMLMEEYC</sequence>
<gene>
    <name evidence="2" type="ORF">NM06_09725</name>
</gene>
<dbReference type="PANTHER" id="PTHR35870:SF1">
    <property type="entry name" value="PROTEIN, PUTATIVE (AFU_ORTHOLOGUE AFUA_5G03330)-RELATED"/>
    <property type="match status" value="1"/>
</dbReference>
<protein>
    <recommendedName>
        <fullName evidence="4">DUF4243 domain-containing protein</fullName>
    </recommendedName>
</protein>
<dbReference type="EMBL" id="JRWP01000018">
    <property type="protein sequence ID" value="KGY08809.1"/>
    <property type="molecule type" value="Genomic_DNA"/>
</dbReference>
<proteinExistence type="predicted"/>
<dbReference type="RefSeq" id="WP_038190488.1">
    <property type="nucleotide sequence ID" value="NZ_JRWP01000018.1"/>
</dbReference>
<comment type="caution">
    <text evidence="2">The sequence shown here is derived from an EMBL/GenBank/DDBJ whole genome shotgun (WGS) entry which is preliminary data.</text>
</comment>
<evidence type="ECO:0000313" key="2">
    <source>
        <dbReference type="EMBL" id="KGY08809.1"/>
    </source>
</evidence>
<organism evidence="2 3">
    <name type="scientific">Photobacterium sp. (strain ATCC 43367)</name>
    <dbReference type="NCBI Taxonomy" id="379097"/>
    <lineage>
        <taxon>Bacteria</taxon>
        <taxon>Pseudomonadati</taxon>
        <taxon>Pseudomonadota</taxon>
        <taxon>Gammaproteobacteria</taxon>
        <taxon>Vibrionales</taxon>
        <taxon>Vibrionaceae</taxon>
        <taxon>Vibrio</taxon>
        <taxon>Vibrio oreintalis group</taxon>
    </lineage>
</organism>
<evidence type="ECO:0000256" key="1">
    <source>
        <dbReference type="ARBA" id="ARBA00023002"/>
    </source>
</evidence>
<dbReference type="Pfam" id="PF14027">
    <property type="entry name" value="Questin_oxidase"/>
    <property type="match status" value="1"/>
</dbReference>
<name>A0A0A5HZ69_PHOS4</name>
<dbReference type="Proteomes" id="UP000030451">
    <property type="component" value="Unassembled WGS sequence"/>
</dbReference>
<dbReference type="AlphaFoldDB" id="A0A0A5HZ69"/>
<dbReference type="GO" id="GO:0016491">
    <property type="term" value="F:oxidoreductase activity"/>
    <property type="evidence" value="ECO:0007669"/>
    <property type="project" value="UniProtKB-KW"/>
</dbReference>
<keyword evidence="1" id="KW-0560">Oxidoreductase</keyword>
<reference evidence="2 3" key="1">
    <citation type="submission" date="2014-10" db="EMBL/GenBank/DDBJ databases">
        <title>Genome sequencing of Vibrio sinaloensis T08.</title>
        <authorList>
            <person name="Chan K.-G."/>
            <person name="Mohamad N.I."/>
        </authorList>
    </citation>
    <scope>NUCLEOTIDE SEQUENCE [LARGE SCALE GENOMIC DNA]</scope>
    <source>
        <strain evidence="2 3">T08</strain>
    </source>
</reference>
<accession>A0A0A5HZ69</accession>